<dbReference type="Gramene" id="Pp3c16_22900V3.2">
    <property type="protein sequence ID" value="Pp3c16_22900V3.2"/>
    <property type="gene ID" value="Pp3c16_22900"/>
</dbReference>
<evidence type="ECO:0000313" key="3">
    <source>
        <dbReference type="Proteomes" id="UP000006727"/>
    </source>
</evidence>
<dbReference type="PANTHER" id="PTHR35716">
    <property type="entry name" value="OS05G0574700 PROTEIN-RELATED"/>
    <property type="match status" value="1"/>
</dbReference>
<evidence type="ECO:0000313" key="2">
    <source>
        <dbReference type="EnsemblPlants" id="Pp3c16_22900V3.1"/>
    </source>
</evidence>
<keyword evidence="3" id="KW-1185">Reference proteome</keyword>
<dbReference type="PaxDb" id="3218-PP1S4_244V6.1"/>
<dbReference type="EnsemblPlants" id="Pp3c16_22900V3.1">
    <property type="protein sequence ID" value="Pp3c16_22900V3.1"/>
    <property type="gene ID" value="Pp3c16_22900"/>
</dbReference>
<gene>
    <name evidence="2" type="primary">LOC112293807</name>
    <name evidence="1" type="ORF">PHYPA_021367</name>
</gene>
<dbReference type="PANTHER" id="PTHR35716:SF5">
    <property type="entry name" value="RING-TYPE DOMAIN-CONTAINING PROTEIN"/>
    <property type="match status" value="1"/>
</dbReference>
<dbReference type="Gramene" id="Pp3c16_22900V3.1">
    <property type="protein sequence ID" value="Pp3c16_22900V3.1"/>
    <property type="gene ID" value="Pp3c16_22900"/>
</dbReference>
<evidence type="ECO:0000313" key="1">
    <source>
        <dbReference type="EMBL" id="PNR38256.1"/>
    </source>
</evidence>
<dbReference type="OrthoDB" id="10266005at2759"/>
<proteinExistence type="predicted"/>
<dbReference type="RefSeq" id="XP_024399440.1">
    <property type="nucleotide sequence ID" value="XM_024543672.2"/>
</dbReference>
<organism evidence="1">
    <name type="scientific">Physcomitrium patens</name>
    <name type="common">Spreading-leaved earth moss</name>
    <name type="synonym">Physcomitrella patens</name>
    <dbReference type="NCBI Taxonomy" id="3218"/>
    <lineage>
        <taxon>Eukaryota</taxon>
        <taxon>Viridiplantae</taxon>
        <taxon>Streptophyta</taxon>
        <taxon>Embryophyta</taxon>
        <taxon>Bryophyta</taxon>
        <taxon>Bryophytina</taxon>
        <taxon>Bryopsida</taxon>
        <taxon>Funariidae</taxon>
        <taxon>Funariales</taxon>
        <taxon>Funariaceae</taxon>
        <taxon>Physcomitrium</taxon>
    </lineage>
</organism>
<accession>A0A2K1J9Q4</accession>
<dbReference type="GeneID" id="112293807"/>
<dbReference type="AlphaFoldDB" id="A0A2K1J9Q4"/>
<dbReference type="Proteomes" id="UP000006727">
    <property type="component" value="Chromosome 16"/>
</dbReference>
<reference evidence="2" key="3">
    <citation type="submission" date="2020-12" db="UniProtKB">
        <authorList>
            <consortium name="EnsemblPlants"/>
        </authorList>
    </citation>
    <scope>IDENTIFICATION</scope>
</reference>
<protein>
    <submittedName>
        <fullName evidence="1 2">Uncharacterized protein</fullName>
    </submittedName>
</protein>
<reference evidence="1 3" key="2">
    <citation type="journal article" date="2018" name="Plant J.">
        <title>The Physcomitrella patens chromosome-scale assembly reveals moss genome structure and evolution.</title>
        <authorList>
            <person name="Lang D."/>
            <person name="Ullrich K.K."/>
            <person name="Murat F."/>
            <person name="Fuchs J."/>
            <person name="Jenkins J."/>
            <person name="Haas F.B."/>
            <person name="Piednoel M."/>
            <person name="Gundlach H."/>
            <person name="Van Bel M."/>
            <person name="Meyberg R."/>
            <person name="Vives C."/>
            <person name="Morata J."/>
            <person name="Symeonidi A."/>
            <person name="Hiss M."/>
            <person name="Muchero W."/>
            <person name="Kamisugi Y."/>
            <person name="Saleh O."/>
            <person name="Blanc G."/>
            <person name="Decker E.L."/>
            <person name="van Gessel N."/>
            <person name="Grimwood J."/>
            <person name="Hayes R.D."/>
            <person name="Graham S.W."/>
            <person name="Gunter L.E."/>
            <person name="McDaniel S.F."/>
            <person name="Hoernstein S.N.W."/>
            <person name="Larsson A."/>
            <person name="Li F.W."/>
            <person name="Perroud P.F."/>
            <person name="Phillips J."/>
            <person name="Ranjan P."/>
            <person name="Rokshar D.S."/>
            <person name="Rothfels C.J."/>
            <person name="Schneider L."/>
            <person name="Shu S."/>
            <person name="Stevenson D.W."/>
            <person name="Thummler F."/>
            <person name="Tillich M."/>
            <person name="Villarreal Aguilar J.C."/>
            <person name="Widiez T."/>
            <person name="Wong G.K."/>
            <person name="Wymore A."/>
            <person name="Zhang Y."/>
            <person name="Zimmer A.D."/>
            <person name="Quatrano R.S."/>
            <person name="Mayer K.F.X."/>
            <person name="Goodstein D."/>
            <person name="Casacuberta J.M."/>
            <person name="Vandepoele K."/>
            <person name="Reski R."/>
            <person name="Cuming A.C."/>
            <person name="Tuskan G.A."/>
            <person name="Maumus F."/>
            <person name="Salse J."/>
            <person name="Schmutz J."/>
            <person name="Rensing S.A."/>
        </authorList>
    </citation>
    <scope>NUCLEOTIDE SEQUENCE [LARGE SCALE GENOMIC DNA]</scope>
    <source>
        <strain evidence="2 3">cv. Gransden 2004</strain>
    </source>
</reference>
<dbReference type="EnsemblPlants" id="Pp3c16_22900V3.2">
    <property type="protein sequence ID" value="Pp3c16_22900V3.2"/>
    <property type="gene ID" value="Pp3c16_22900"/>
</dbReference>
<name>A0A2K1J9Q4_PHYPA</name>
<sequence>MGAIPAMATAKLLNPRLTSSSHSPFSLSPSKCFPQCFPISSSSGTFQSKGGARLMRFASNVVTVMGGSVVENPHKLCASQHVGSGSVERNDAAPTGPLVKPEAKLTAKEAVEAQMNTLVENDDPRPDHGLEVMYQFANTEGMNGSTMTHYFGFASDLYHFGHFALKFKSRYPELICHAGYEIISVLEDEDRCEVKLKLLQGRDKADAQFVFSLSKRSRGVLPPCWLTDSLLKLSEEV</sequence>
<dbReference type="EMBL" id="ABEU02000016">
    <property type="protein sequence ID" value="PNR38256.1"/>
    <property type="molecule type" value="Genomic_DNA"/>
</dbReference>
<reference evidence="1 3" key="1">
    <citation type="journal article" date="2008" name="Science">
        <title>The Physcomitrella genome reveals evolutionary insights into the conquest of land by plants.</title>
        <authorList>
            <person name="Rensing S."/>
            <person name="Lang D."/>
            <person name="Zimmer A."/>
            <person name="Terry A."/>
            <person name="Salamov A."/>
            <person name="Shapiro H."/>
            <person name="Nishiyama T."/>
            <person name="Perroud P.-F."/>
            <person name="Lindquist E."/>
            <person name="Kamisugi Y."/>
            <person name="Tanahashi T."/>
            <person name="Sakakibara K."/>
            <person name="Fujita T."/>
            <person name="Oishi K."/>
            <person name="Shin-I T."/>
            <person name="Kuroki Y."/>
            <person name="Toyoda A."/>
            <person name="Suzuki Y."/>
            <person name="Hashimoto A."/>
            <person name="Yamaguchi K."/>
            <person name="Sugano A."/>
            <person name="Kohara Y."/>
            <person name="Fujiyama A."/>
            <person name="Anterola A."/>
            <person name="Aoki S."/>
            <person name="Ashton N."/>
            <person name="Barbazuk W.B."/>
            <person name="Barker E."/>
            <person name="Bennetzen J."/>
            <person name="Bezanilla M."/>
            <person name="Blankenship R."/>
            <person name="Cho S.H."/>
            <person name="Dutcher S."/>
            <person name="Estelle M."/>
            <person name="Fawcett J.A."/>
            <person name="Gundlach H."/>
            <person name="Hanada K."/>
            <person name="Heyl A."/>
            <person name="Hicks K.A."/>
            <person name="Hugh J."/>
            <person name="Lohr M."/>
            <person name="Mayer K."/>
            <person name="Melkozernov A."/>
            <person name="Murata T."/>
            <person name="Nelson D."/>
            <person name="Pils B."/>
            <person name="Prigge M."/>
            <person name="Reiss B."/>
            <person name="Renner T."/>
            <person name="Rombauts S."/>
            <person name="Rushton P."/>
            <person name="Sanderfoot A."/>
            <person name="Schween G."/>
            <person name="Shiu S.-H."/>
            <person name="Stueber K."/>
            <person name="Theodoulou F.L."/>
            <person name="Tu H."/>
            <person name="Van de Peer Y."/>
            <person name="Verrier P.J."/>
            <person name="Waters E."/>
            <person name="Wood A."/>
            <person name="Yang L."/>
            <person name="Cove D."/>
            <person name="Cuming A."/>
            <person name="Hasebe M."/>
            <person name="Lucas S."/>
            <person name="Mishler D.B."/>
            <person name="Reski R."/>
            <person name="Grigoriev I."/>
            <person name="Quatrano R.S."/>
            <person name="Boore J.L."/>
        </authorList>
    </citation>
    <scope>NUCLEOTIDE SEQUENCE [LARGE SCALE GENOMIC DNA]</scope>
    <source>
        <strain evidence="2 3">cv. Gransden 2004</strain>
    </source>
</reference>